<dbReference type="Pfam" id="PF01453">
    <property type="entry name" value="B_lectin"/>
    <property type="match status" value="1"/>
</dbReference>
<evidence type="ECO:0000259" key="5">
    <source>
        <dbReference type="PROSITE" id="PS50927"/>
    </source>
</evidence>
<keyword evidence="4" id="KW-0325">Glycoprotein</keyword>
<dbReference type="PROSITE" id="PS50927">
    <property type="entry name" value="BULB_LECTIN"/>
    <property type="match status" value="1"/>
</dbReference>
<proteinExistence type="predicted"/>
<dbReference type="InterPro" id="IPR036426">
    <property type="entry name" value="Bulb-type_lectin_dom_sf"/>
</dbReference>
<dbReference type="AlphaFoldDB" id="A0A654G6E5"/>
<evidence type="ECO:0000313" key="8">
    <source>
        <dbReference type="Proteomes" id="UP000426265"/>
    </source>
</evidence>
<name>A0A654G6E5_ARATH</name>
<dbReference type="PANTHER" id="PTHR32444">
    <property type="entry name" value="BULB-TYPE LECTIN DOMAIN-CONTAINING PROTEIN"/>
    <property type="match status" value="1"/>
</dbReference>
<dbReference type="PANTHER" id="PTHR32444:SF235">
    <property type="entry name" value="OS01G0783900 PROTEIN"/>
    <property type="match status" value="1"/>
</dbReference>
<dbReference type="EMBL" id="CACRSJ010000110">
    <property type="protein sequence ID" value="VYS68712.1"/>
    <property type="molecule type" value="Genomic_DNA"/>
</dbReference>
<evidence type="ECO:0000256" key="1">
    <source>
        <dbReference type="ARBA" id="ARBA00022729"/>
    </source>
</evidence>
<dbReference type="OMA" id="MNSSIEP"/>
<reference evidence="7 8" key="1">
    <citation type="submission" date="2019-11" db="EMBL/GenBank/DDBJ databases">
        <authorList>
            <person name="Jiao W.-B."/>
            <person name="Schneeberger K."/>
        </authorList>
    </citation>
    <scope>NUCLEOTIDE SEQUENCE [LARGE SCALE GENOMIC DNA]</scope>
    <source>
        <strain evidence="8">cv. An-1</strain>
    </source>
</reference>
<dbReference type="GO" id="GO:0030246">
    <property type="term" value="F:carbohydrate binding"/>
    <property type="evidence" value="ECO:0007669"/>
    <property type="project" value="UniProtKB-KW"/>
</dbReference>
<keyword evidence="1" id="KW-0732">Signal</keyword>
<gene>
    <name evidence="6" type="ordered locus">At5g39370</name>
    <name evidence="7" type="ORF">AN1_LOCUS24099</name>
</gene>
<dbReference type="Gene3D" id="2.90.10.30">
    <property type="match status" value="1"/>
</dbReference>
<feature type="domain" description="Bulb-type lectin" evidence="5">
    <location>
        <begin position="1"/>
        <end position="83"/>
    </location>
</feature>
<dbReference type="InterPro" id="IPR001480">
    <property type="entry name" value="Bulb-type_lectin_dom"/>
</dbReference>
<dbReference type="GeneID" id="833933"/>
<dbReference type="KEGG" id="ath:AT5G39370"/>
<evidence type="ECO:0000256" key="3">
    <source>
        <dbReference type="ARBA" id="ARBA00023157"/>
    </source>
</evidence>
<protein>
    <recommendedName>
        <fullName evidence="5">Bulb-type lectin domain-containing protein</fullName>
    </recommendedName>
</protein>
<evidence type="ECO:0000313" key="6">
    <source>
        <dbReference type="Araport" id="AT5G39370"/>
    </source>
</evidence>
<evidence type="ECO:0000313" key="7">
    <source>
        <dbReference type="EMBL" id="VYS68712.1"/>
    </source>
</evidence>
<keyword evidence="2" id="KW-0430">Lectin</keyword>
<dbReference type="Proteomes" id="UP000426265">
    <property type="component" value="Unassembled WGS sequence"/>
</dbReference>
<dbReference type="SMART" id="SM00108">
    <property type="entry name" value="B_lectin"/>
    <property type="match status" value="1"/>
</dbReference>
<dbReference type="SUPFAM" id="SSF51110">
    <property type="entry name" value="alpha-D-mannose-specific plant lectins"/>
    <property type="match status" value="1"/>
</dbReference>
<evidence type="ECO:0000256" key="2">
    <source>
        <dbReference type="ARBA" id="ARBA00022734"/>
    </source>
</evidence>
<sequence length="130" mass="14901">MWYRKLPNEVVWVANRDTPVSKPIGTLKILNNNLHLIDHTSNSVWSTQVTSQSLKSELTAELLDNGNLVLRYSNNNETSGFLWQSFGFPTDTLLHDMKVGWDKKSGLNRILQSWKNRNDPSTGDYTYSKT</sequence>
<keyword evidence="3" id="KW-1015">Disulfide bond</keyword>
<organism evidence="7 8">
    <name type="scientific">Arabidopsis thaliana</name>
    <name type="common">Mouse-ear cress</name>
    <dbReference type="NCBI Taxonomy" id="3702"/>
    <lineage>
        <taxon>Eukaryota</taxon>
        <taxon>Viridiplantae</taxon>
        <taxon>Streptophyta</taxon>
        <taxon>Embryophyta</taxon>
        <taxon>Tracheophyta</taxon>
        <taxon>Spermatophyta</taxon>
        <taxon>Magnoliopsida</taxon>
        <taxon>eudicotyledons</taxon>
        <taxon>Gunneridae</taxon>
        <taxon>Pentapetalae</taxon>
        <taxon>rosids</taxon>
        <taxon>malvids</taxon>
        <taxon>Brassicales</taxon>
        <taxon>Brassicaceae</taxon>
        <taxon>Camelineae</taxon>
        <taxon>Arabidopsis</taxon>
    </lineage>
</organism>
<dbReference type="ExpressionAtlas" id="A0A654G6E5">
    <property type="expression patterns" value="baseline"/>
</dbReference>
<evidence type="ECO:0000256" key="4">
    <source>
        <dbReference type="ARBA" id="ARBA00023180"/>
    </source>
</evidence>
<dbReference type="SMR" id="A0A654G6E5"/>
<dbReference type="Araport" id="AT5G39370"/>
<accession>A0A654G6E5</accession>